<evidence type="ECO:0000313" key="8">
    <source>
        <dbReference type="Proteomes" id="UP001162087"/>
    </source>
</evidence>
<dbReference type="RefSeq" id="XP_056083709.1">
    <property type="nucleotide sequence ID" value="XM_056229719.1"/>
</dbReference>
<evidence type="ECO:0000256" key="2">
    <source>
        <dbReference type="ARBA" id="ARBA00008036"/>
    </source>
</evidence>
<proteinExistence type="inferred from homology"/>
<keyword evidence="4 6" id="KW-0496">Mitochondrion</keyword>
<name>A0AA35J253_SACK1</name>
<comment type="subcellular location">
    <subcellularLocation>
        <location evidence="1 6">Mitochondrion</location>
    </subcellularLocation>
</comment>
<keyword evidence="8" id="KW-1185">Reference proteome</keyword>
<evidence type="ECO:0000313" key="7">
    <source>
        <dbReference type="EMBL" id="CAI4045993.1"/>
    </source>
</evidence>
<sequence>MCIFVACVIIYNLSHLKWENHRIFITANKKQATTTVKRTILITMTSRIKGVLLPFIESLPLHRITKTALTTTLVGIQSDYKFKEIAVPLTESLQVYEKAQRRQDLRTSLKALESIIFQTHFQWNNPRPRHALLFQKHHYFLLSHWPFENHRSLVDSICAHNGKLNSMASKGTWLKADWTTLFQVKNTWVQTPPASTSPAYHGGANLDAFTPERTFLVNSLGNHYKFLVANSHLSYNHKKYPPPAVQIPIRNALGELSLSKQIAKLFSRQLTQIYTSLFVENPPLSADNELALMAVFHDDSLDRRHKRLYMRACARAYTTVNSDSTIEPLTFRCTQWNN</sequence>
<dbReference type="GO" id="GO:0005739">
    <property type="term" value="C:mitochondrion"/>
    <property type="evidence" value="ECO:0007669"/>
    <property type="project" value="UniProtKB-SubCell"/>
</dbReference>
<dbReference type="Proteomes" id="UP001162087">
    <property type="component" value="Chromosome 12"/>
</dbReference>
<protein>
    <recommendedName>
        <fullName evidence="3 6">Genetic interactor of prohibitin 5, mitochondrial</fullName>
    </recommendedName>
</protein>
<dbReference type="Pfam" id="PF17053">
    <property type="entry name" value="GEP5"/>
    <property type="match status" value="1"/>
</dbReference>
<evidence type="ECO:0000256" key="5">
    <source>
        <dbReference type="ARBA" id="ARBA00025061"/>
    </source>
</evidence>
<comment type="function">
    <text evidence="5 6">Essential for respiratory growth and required for maintenance of mtDNA. Required for cell survival in the absence of prohibitins.</text>
</comment>
<evidence type="ECO:0000256" key="3">
    <source>
        <dbReference type="ARBA" id="ARBA00018341"/>
    </source>
</evidence>
<dbReference type="InterPro" id="IPR031455">
    <property type="entry name" value="Gep5"/>
</dbReference>
<dbReference type="AlphaFoldDB" id="A0AA35J253"/>
<dbReference type="GeneID" id="80925679"/>
<evidence type="ECO:0000256" key="4">
    <source>
        <dbReference type="ARBA" id="ARBA00023128"/>
    </source>
</evidence>
<gene>
    <name evidence="7" type="primary">SKDI12G1410</name>
    <name evidence="7" type="ORF">SKDI_12G1410</name>
</gene>
<dbReference type="EMBL" id="OX365907">
    <property type="protein sequence ID" value="CAI4045993.1"/>
    <property type="molecule type" value="Genomic_DNA"/>
</dbReference>
<comment type="similarity">
    <text evidence="2 6">Belongs to the GEP5 family.</text>
</comment>
<evidence type="ECO:0000256" key="6">
    <source>
        <dbReference type="RuleBase" id="RU363007"/>
    </source>
</evidence>
<accession>A0AA35J253</accession>
<organism evidence="7 8">
    <name type="scientific">Saccharomyces kudriavzevii (strain ATCC MYA-4449 / AS 2.2408 / CBS 8840 / NBRC 1802 / NCYC 2889)</name>
    <name type="common">Yeast</name>
    <dbReference type="NCBI Taxonomy" id="226230"/>
    <lineage>
        <taxon>Eukaryota</taxon>
        <taxon>Fungi</taxon>
        <taxon>Dikarya</taxon>
        <taxon>Ascomycota</taxon>
        <taxon>Saccharomycotina</taxon>
        <taxon>Saccharomycetes</taxon>
        <taxon>Saccharomycetales</taxon>
        <taxon>Saccharomycetaceae</taxon>
        <taxon>Saccharomyces</taxon>
    </lineage>
</organism>
<evidence type="ECO:0000256" key="1">
    <source>
        <dbReference type="ARBA" id="ARBA00004173"/>
    </source>
</evidence>
<reference evidence="7" key="1">
    <citation type="submission" date="2022-10" db="EMBL/GenBank/DDBJ databases">
        <authorList>
            <person name="Byrne P K."/>
        </authorList>
    </citation>
    <scope>NUCLEOTIDE SEQUENCE</scope>
    <source>
        <strain evidence="7">IFO1802</strain>
    </source>
</reference>